<dbReference type="AlphaFoldDB" id="A0A6C0AET6"/>
<accession>A0A6C0AET6</accession>
<protein>
    <submittedName>
        <fullName evidence="1">Uncharacterized protein</fullName>
    </submittedName>
</protein>
<dbReference type="EMBL" id="MN740593">
    <property type="protein sequence ID" value="QHS77950.1"/>
    <property type="molecule type" value="Genomic_DNA"/>
</dbReference>
<proteinExistence type="predicted"/>
<evidence type="ECO:0000313" key="1">
    <source>
        <dbReference type="EMBL" id="QHS77950.1"/>
    </source>
</evidence>
<name>A0A6C0AET6_9ZZZZ</name>
<sequence>MNSFSNTVFESEKIITYKEKRRILSIEGLTGLKNISSAFEDPLNYSEVELLLIFFNKKFNFDLYDDVYDFILNVAKFSPRSLESIDANYEEFYYNMTFEEALEVILTKLIVNNGMEQEKGFPVEFNFTSDQKNKVQLFHGNKIFPYVGEKNNLDYMKIFNKVTRDIEI</sequence>
<reference evidence="1" key="1">
    <citation type="journal article" date="2020" name="Nature">
        <title>Giant virus diversity and host interactions through global metagenomics.</title>
        <authorList>
            <person name="Schulz F."/>
            <person name="Roux S."/>
            <person name="Paez-Espino D."/>
            <person name="Jungbluth S."/>
            <person name="Walsh D.A."/>
            <person name="Denef V.J."/>
            <person name="McMahon K.D."/>
            <person name="Konstantinidis K.T."/>
            <person name="Eloe-Fadrosh E.A."/>
            <person name="Kyrpides N.C."/>
            <person name="Woyke T."/>
        </authorList>
    </citation>
    <scope>NUCLEOTIDE SEQUENCE</scope>
    <source>
        <strain evidence="1">GVMAG-S-1021933-23</strain>
    </source>
</reference>
<organism evidence="1">
    <name type="scientific">viral metagenome</name>
    <dbReference type="NCBI Taxonomy" id="1070528"/>
    <lineage>
        <taxon>unclassified sequences</taxon>
        <taxon>metagenomes</taxon>
        <taxon>organismal metagenomes</taxon>
    </lineage>
</organism>